<dbReference type="InterPro" id="IPR000620">
    <property type="entry name" value="EamA_dom"/>
</dbReference>
<feature type="domain" description="EamA" evidence="2">
    <location>
        <begin position="19"/>
        <end position="153"/>
    </location>
</feature>
<feature type="transmembrane region" description="Helical" evidence="1">
    <location>
        <begin position="276"/>
        <end position="294"/>
    </location>
</feature>
<feature type="transmembrane region" description="Helical" evidence="1">
    <location>
        <begin position="82"/>
        <end position="102"/>
    </location>
</feature>
<gene>
    <name evidence="3" type="ORF">ACFQ14_12275</name>
</gene>
<organism evidence="3 4">
    <name type="scientific">Pseudahrensia aquimaris</name>
    <dbReference type="NCBI Taxonomy" id="744461"/>
    <lineage>
        <taxon>Bacteria</taxon>
        <taxon>Pseudomonadati</taxon>
        <taxon>Pseudomonadota</taxon>
        <taxon>Alphaproteobacteria</taxon>
        <taxon>Hyphomicrobiales</taxon>
        <taxon>Ahrensiaceae</taxon>
        <taxon>Pseudahrensia</taxon>
    </lineage>
</organism>
<reference evidence="4" key="1">
    <citation type="journal article" date="2019" name="Int. J. Syst. Evol. Microbiol.">
        <title>The Global Catalogue of Microorganisms (GCM) 10K type strain sequencing project: providing services to taxonomists for standard genome sequencing and annotation.</title>
        <authorList>
            <consortium name="The Broad Institute Genomics Platform"/>
            <consortium name="The Broad Institute Genome Sequencing Center for Infectious Disease"/>
            <person name="Wu L."/>
            <person name="Ma J."/>
        </authorList>
    </citation>
    <scope>NUCLEOTIDE SEQUENCE [LARGE SCALE GENOMIC DNA]</scope>
    <source>
        <strain evidence="4">CCUG 60023</strain>
    </source>
</reference>
<keyword evidence="1" id="KW-1133">Transmembrane helix</keyword>
<dbReference type="RefSeq" id="WP_377213048.1">
    <property type="nucleotide sequence ID" value="NZ_JBHTJV010000010.1"/>
</dbReference>
<sequence length="304" mass="33672">MPAPATSIQPAKREDRAAFGIALMLMAYLMFSFIDTSVKWLAIAGIPALQLSFMRYFGHFIISTTLVGREALNGGGLGGRQLGLVALRSLLLMLSTVLNFFALHYLPLTLTSTILFSAPIWVCVLSWPLLGERVGVWRWGAIMLGFVGILFAVRPFDEGFHPAAIASVLSALSFALYSILTRRLAGEVSTNMMQFFTGLVGVVALAPFAVWTWTNPETGAQWVLLFSLGFWGWAGHQLLTNAFRFATASTLSPYSYSFIIYLTIWSYFLFDHLPDRWTILGAIIITIAGLVIWARERAKPFNAQ</sequence>
<feature type="transmembrane region" description="Helical" evidence="1">
    <location>
        <begin position="192"/>
        <end position="213"/>
    </location>
</feature>
<dbReference type="EMBL" id="JBHTJV010000010">
    <property type="protein sequence ID" value="MFD0917187.1"/>
    <property type="molecule type" value="Genomic_DNA"/>
</dbReference>
<keyword evidence="1" id="KW-0472">Membrane</keyword>
<keyword evidence="4" id="KW-1185">Reference proteome</keyword>
<feature type="transmembrane region" description="Helical" evidence="1">
    <location>
        <begin position="219"/>
        <end position="239"/>
    </location>
</feature>
<evidence type="ECO:0000313" key="3">
    <source>
        <dbReference type="EMBL" id="MFD0917187.1"/>
    </source>
</evidence>
<dbReference type="Pfam" id="PF00892">
    <property type="entry name" value="EamA"/>
    <property type="match status" value="2"/>
</dbReference>
<dbReference type="InterPro" id="IPR037185">
    <property type="entry name" value="EmrE-like"/>
</dbReference>
<evidence type="ECO:0000256" key="1">
    <source>
        <dbReference type="SAM" id="Phobius"/>
    </source>
</evidence>
<evidence type="ECO:0000313" key="4">
    <source>
        <dbReference type="Proteomes" id="UP001597101"/>
    </source>
</evidence>
<feature type="transmembrane region" description="Helical" evidence="1">
    <location>
        <begin position="251"/>
        <end position="270"/>
    </location>
</feature>
<proteinExistence type="predicted"/>
<protein>
    <submittedName>
        <fullName evidence="3">DMT family transporter</fullName>
    </submittedName>
</protein>
<dbReference type="SUPFAM" id="SSF103481">
    <property type="entry name" value="Multidrug resistance efflux transporter EmrE"/>
    <property type="match status" value="2"/>
</dbReference>
<feature type="domain" description="EamA" evidence="2">
    <location>
        <begin position="163"/>
        <end position="292"/>
    </location>
</feature>
<keyword evidence="1" id="KW-0812">Transmembrane</keyword>
<feature type="transmembrane region" description="Helical" evidence="1">
    <location>
        <begin position="136"/>
        <end position="153"/>
    </location>
</feature>
<feature type="transmembrane region" description="Helical" evidence="1">
    <location>
        <begin position="108"/>
        <end position="129"/>
    </location>
</feature>
<dbReference type="Gene3D" id="1.10.3730.20">
    <property type="match status" value="1"/>
</dbReference>
<evidence type="ECO:0000259" key="2">
    <source>
        <dbReference type="Pfam" id="PF00892"/>
    </source>
</evidence>
<dbReference type="PANTHER" id="PTHR22911">
    <property type="entry name" value="ACYL-MALONYL CONDENSING ENZYME-RELATED"/>
    <property type="match status" value="1"/>
</dbReference>
<feature type="transmembrane region" description="Helical" evidence="1">
    <location>
        <begin position="17"/>
        <end position="34"/>
    </location>
</feature>
<accession>A0ABW3FLZ5</accession>
<feature type="transmembrane region" description="Helical" evidence="1">
    <location>
        <begin position="159"/>
        <end position="180"/>
    </location>
</feature>
<comment type="caution">
    <text evidence="3">The sequence shown here is derived from an EMBL/GenBank/DDBJ whole genome shotgun (WGS) entry which is preliminary data.</text>
</comment>
<feature type="transmembrane region" description="Helical" evidence="1">
    <location>
        <begin position="40"/>
        <end position="62"/>
    </location>
</feature>
<name>A0ABW3FLZ5_9HYPH</name>
<dbReference type="PANTHER" id="PTHR22911:SF103">
    <property type="entry name" value="BLR2811 PROTEIN"/>
    <property type="match status" value="1"/>
</dbReference>
<dbReference type="Proteomes" id="UP001597101">
    <property type="component" value="Unassembled WGS sequence"/>
</dbReference>